<dbReference type="InterPro" id="IPR000086">
    <property type="entry name" value="NUDIX_hydrolase_dom"/>
</dbReference>
<dbReference type="PANTHER" id="PTHR21342">
    <property type="entry name" value="PHOSPHOPANTETHEINE ADENYLYLTRANSFERASE"/>
    <property type="match status" value="1"/>
</dbReference>
<proteinExistence type="predicted"/>
<feature type="domain" description="Nudix hydrolase" evidence="1">
    <location>
        <begin position="235"/>
        <end position="427"/>
    </location>
</feature>
<reference evidence="2" key="1">
    <citation type="submission" date="2024-10" db="EMBL/GenBank/DDBJ databases">
        <title>Genetic diversity among independent isolates of the Dolichocephalovirinae subfamily.</title>
        <authorList>
            <person name="Ely B."/>
            <person name="Thomas Q."/>
            <person name="Mohammadi T."/>
        </authorList>
    </citation>
    <scope>NUCLEOTIDE SEQUENCE</scope>
</reference>
<evidence type="ECO:0000259" key="1">
    <source>
        <dbReference type="PROSITE" id="PS51462"/>
    </source>
</evidence>
<dbReference type="InterPro" id="IPR014729">
    <property type="entry name" value="Rossmann-like_a/b/a_fold"/>
</dbReference>
<dbReference type="Gene3D" id="3.90.79.10">
    <property type="entry name" value="Nucleoside Triphosphate Pyrophosphohydrolase"/>
    <property type="match status" value="2"/>
</dbReference>
<dbReference type="PANTHER" id="PTHR21342:SF0">
    <property type="entry name" value="BIFUNCTIONAL NMN ADENYLYLTRANSFERASE_NUDIX HYDROLASE"/>
    <property type="match status" value="1"/>
</dbReference>
<dbReference type="SUPFAM" id="SSF52374">
    <property type="entry name" value="Nucleotidylyl transferase"/>
    <property type="match status" value="1"/>
</dbReference>
<dbReference type="InterPro" id="IPR015797">
    <property type="entry name" value="NUDIX_hydrolase-like_dom_sf"/>
</dbReference>
<dbReference type="EMBL" id="PQ287320">
    <property type="protein sequence ID" value="XHV10655.1"/>
    <property type="molecule type" value="Genomic_DNA"/>
</dbReference>
<dbReference type="SUPFAM" id="SSF55811">
    <property type="entry name" value="Nudix"/>
    <property type="match status" value="1"/>
</dbReference>
<name>A0AB74UKN2_9VIRU</name>
<protein>
    <recommendedName>
        <fullName evidence="1">Nudix hydrolase domain-containing protein</fullName>
    </recommendedName>
</protein>
<dbReference type="PROSITE" id="PS51462">
    <property type="entry name" value="NUDIX"/>
    <property type="match status" value="1"/>
</dbReference>
<accession>A0AB74UKN2</accession>
<organism evidence="2">
    <name type="scientific">Caulobacter phage BL57</name>
    <dbReference type="NCBI Taxonomy" id="3348355"/>
    <lineage>
        <taxon>Viruses</taxon>
    </lineage>
</organism>
<sequence length="431" mass="48702">MDYEFDIAVLITRGQMLTKPGHARLYQVARRKARTVLWFVGSANLARDTRNPFTFAEREAMILNALSDMAQEEAHAGREAETVESRMEDHGALVLDYMRQTHVIALNDTGPFGKNEWIAQVQQHVKNATKVLRPRVTLIGNIRDATSEYLTWFPQWPYTPVEDNGVNATALRKAYFAGNVNFRDTSWSDNGYAWTDLLYPSTIDFLERFRDKPEYAYLLNQKKAETAYRETWGEGPFIAVDAVIECAGHVVRIERGGLEGFGMKALPGGFFNAGESLLFAAAREGVEETAIFIRPEDYPAFDAWLAACRAYVKALSAWKWKLARKREEAAEPKPVEPAMPDFVMAAIRQLMSHFVGSPQVFDDPHRSRRAHIVSHAHHFRLPDPPLGHGLPRLRGSDDAAAAHWDPISEIDPSDTFEDHAFIVDRMLSLNA</sequence>
<dbReference type="Gene3D" id="3.40.50.620">
    <property type="entry name" value="HUPs"/>
    <property type="match status" value="1"/>
</dbReference>
<evidence type="ECO:0000313" key="2">
    <source>
        <dbReference type="EMBL" id="XHV10655.1"/>
    </source>
</evidence>
<gene>
    <name evidence="2" type="ORF">BL57_183c</name>
</gene>